<reference evidence="1" key="1">
    <citation type="submission" date="2023-03" db="EMBL/GenBank/DDBJ databases">
        <authorList>
            <person name="Julca I."/>
        </authorList>
    </citation>
    <scope>NUCLEOTIDE SEQUENCE</scope>
</reference>
<accession>A0AAV1C204</accession>
<dbReference type="Proteomes" id="UP001161247">
    <property type="component" value="Chromosome 1"/>
</dbReference>
<sequence>MHLEKITAAEATNLQVAEENAATAEVQGDPRIGEDNAVNTNSHAILQEALTVMRGTGSYATKKDSLMLLIRKQNDVLKELGRSRKDVKDSLDLPSLEVVLLTTSNLDLKATEI</sequence>
<dbReference type="EMBL" id="OX459118">
    <property type="protein sequence ID" value="CAI9089605.1"/>
    <property type="molecule type" value="Genomic_DNA"/>
</dbReference>
<keyword evidence="2" id="KW-1185">Reference proteome</keyword>
<evidence type="ECO:0000313" key="2">
    <source>
        <dbReference type="Proteomes" id="UP001161247"/>
    </source>
</evidence>
<organism evidence="1 2">
    <name type="scientific">Oldenlandia corymbosa var. corymbosa</name>
    <dbReference type="NCBI Taxonomy" id="529605"/>
    <lineage>
        <taxon>Eukaryota</taxon>
        <taxon>Viridiplantae</taxon>
        <taxon>Streptophyta</taxon>
        <taxon>Embryophyta</taxon>
        <taxon>Tracheophyta</taxon>
        <taxon>Spermatophyta</taxon>
        <taxon>Magnoliopsida</taxon>
        <taxon>eudicotyledons</taxon>
        <taxon>Gunneridae</taxon>
        <taxon>Pentapetalae</taxon>
        <taxon>asterids</taxon>
        <taxon>lamiids</taxon>
        <taxon>Gentianales</taxon>
        <taxon>Rubiaceae</taxon>
        <taxon>Rubioideae</taxon>
        <taxon>Spermacoceae</taxon>
        <taxon>Hedyotis-Oldenlandia complex</taxon>
        <taxon>Oldenlandia</taxon>
    </lineage>
</organism>
<dbReference type="AlphaFoldDB" id="A0AAV1C204"/>
<protein>
    <submittedName>
        <fullName evidence="1">OLC1v1024206C1</fullName>
    </submittedName>
</protein>
<gene>
    <name evidence="1" type="ORF">OLC1_LOCUS1927</name>
</gene>
<name>A0AAV1C204_OLDCO</name>
<proteinExistence type="predicted"/>
<evidence type="ECO:0000313" key="1">
    <source>
        <dbReference type="EMBL" id="CAI9089605.1"/>
    </source>
</evidence>